<evidence type="ECO:0000256" key="1">
    <source>
        <dbReference type="SAM" id="Coils"/>
    </source>
</evidence>
<dbReference type="EMBL" id="KP682392">
    <property type="protein sequence ID" value="AKI87724.1"/>
    <property type="molecule type" value="Genomic_DNA"/>
</dbReference>
<keyword evidence="1" id="KW-0175">Coiled coil</keyword>
<feature type="coiled-coil region" evidence="1">
    <location>
        <begin position="71"/>
        <end position="98"/>
    </location>
</feature>
<name>A0A0N7C4A7_9CAUD</name>
<sequence length="162" mass="18446">MRAFYPGNYMSEKIAVVYIGPKPVKKDTITGSRTLFPRLEPVHVDSAMAWQLLGFPDVWVRHEELDDVLKKQQQNEQLRQAQQAQERVLAALAEAENSFVVSVNGQEVDLSKLTSARLATLCEAEELDIHKDPKETAEAFRIRVREAFRRRVAETEQHGGTE</sequence>
<reference evidence="2 3" key="1">
    <citation type="journal article" date="2015" name="BMC Genomics">
        <title>Escherichia coli O157:H7 strains harbor at least three distinct sequence types of Shiga toxin 2a-converting phages.</title>
        <authorList>
            <person name="Yin S."/>
            <person name="Rusconi B."/>
            <person name="Sanjar F."/>
            <person name="Goswami K."/>
            <person name="Xiaoli L."/>
            <person name="Eppinger M."/>
            <person name="Dudley E.G."/>
        </authorList>
    </citation>
    <scope>NUCLEOTIDE SEQUENCE [LARGE SCALE GENOMIC DNA]</scope>
</reference>
<proteinExistence type="predicted"/>
<organism evidence="2 3">
    <name type="scientific">Escherichia phage PA52</name>
    <dbReference type="NCBI Taxonomy" id="1660381"/>
    <lineage>
        <taxon>Viruses</taxon>
        <taxon>Duplodnaviria</taxon>
        <taxon>Heunggongvirae</taxon>
        <taxon>Uroviricota</taxon>
        <taxon>Caudoviricetes</taxon>
        <taxon>Sepvirinae</taxon>
        <taxon>Traversvirus</taxon>
        <taxon>Traversvirus II</taxon>
    </lineage>
</organism>
<evidence type="ECO:0000313" key="2">
    <source>
        <dbReference type="EMBL" id="AKI87724.1"/>
    </source>
</evidence>
<dbReference type="Proteomes" id="UP000225774">
    <property type="component" value="Segment"/>
</dbReference>
<protein>
    <submittedName>
        <fullName evidence="2">Uncharacterized protein</fullName>
    </submittedName>
</protein>
<evidence type="ECO:0000313" key="3">
    <source>
        <dbReference type="Proteomes" id="UP000225774"/>
    </source>
</evidence>
<accession>A0A0N7C4A7</accession>